<organism evidence="3 4">
    <name type="scientific">Camellia sinensis var. sinensis</name>
    <name type="common">China tea</name>
    <dbReference type="NCBI Taxonomy" id="542762"/>
    <lineage>
        <taxon>Eukaryota</taxon>
        <taxon>Viridiplantae</taxon>
        <taxon>Streptophyta</taxon>
        <taxon>Embryophyta</taxon>
        <taxon>Tracheophyta</taxon>
        <taxon>Spermatophyta</taxon>
        <taxon>Magnoliopsida</taxon>
        <taxon>eudicotyledons</taxon>
        <taxon>Gunneridae</taxon>
        <taxon>Pentapetalae</taxon>
        <taxon>asterids</taxon>
        <taxon>Ericales</taxon>
        <taxon>Theaceae</taxon>
        <taxon>Camellia</taxon>
    </lineage>
</organism>
<evidence type="ECO:0000256" key="1">
    <source>
        <dbReference type="ARBA" id="ARBA00022737"/>
    </source>
</evidence>
<feature type="repeat" description="PPR" evidence="2">
    <location>
        <begin position="1"/>
        <end position="34"/>
    </location>
</feature>
<keyword evidence="1" id="KW-0677">Repeat</keyword>
<evidence type="ECO:0000256" key="2">
    <source>
        <dbReference type="PROSITE-ProRule" id="PRU00708"/>
    </source>
</evidence>
<feature type="repeat" description="PPR" evidence="2">
    <location>
        <begin position="35"/>
        <end position="69"/>
    </location>
</feature>
<dbReference type="Pfam" id="PF12854">
    <property type="entry name" value="PPR_1"/>
    <property type="match status" value="1"/>
</dbReference>
<feature type="repeat" description="PPR" evidence="2">
    <location>
        <begin position="148"/>
        <end position="182"/>
    </location>
</feature>
<feature type="repeat" description="PPR" evidence="2">
    <location>
        <begin position="70"/>
        <end position="104"/>
    </location>
</feature>
<dbReference type="SUPFAM" id="SSF81901">
    <property type="entry name" value="HCP-like"/>
    <property type="match status" value="1"/>
</dbReference>
<evidence type="ECO:0000313" key="3">
    <source>
        <dbReference type="EMBL" id="THG08237.1"/>
    </source>
</evidence>
<keyword evidence="4" id="KW-1185">Reference proteome</keyword>
<dbReference type="Pfam" id="PF13041">
    <property type="entry name" value="PPR_2"/>
    <property type="match status" value="1"/>
</dbReference>
<dbReference type="PROSITE" id="PS51375">
    <property type="entry name" value="PPR"/>
    <property type="match status" value="4"/>
</dbReference>
<sequence>MVMYSTIVNGLYRTGNTCRAVSLLRIMEEASCKPNTLVYTTIIHSLCKDRMVDDVIKLFIEMNEKGIFPDVVTYNSLIHGLCNFGQWKEAIKILREMLDSGIAPNVRTFNVLVDAYYQGRDDERGRGGHMDEAIRVFNNMVDKGLYPNIVSHNILINGYCKKMKIDEAMHLFQEMPRRGNNQHLHTSEAVDMDRRSVYVVAFYLHRRRRRWRSISGHTSCGVRFTGFSSTTGHSTSGYSITSYSGRQHCLRYSLEFSTHTTTHQTAGYLTPLDSTVESTPTSSSGRASSQNLEVDYGRVYTVVIVNCTFPSSVCHGGSGRQLLLHASTNGGGDRNSNVAATIEALSDSPWKLKPISLAYRRNQVWF</sequence>
<name>A0A4V3WME4_CAMSN</name>
<dbReference type="InterPro" id="IPR011990">
    <property type="entry name" value="TPR-like_helical_dom_sf"/>
</dbReference>
<dbReference type="InterPro" id="IPR002885">
    <property type="entry name" value="PPR_rpt"/>
</dbReference>
<comment type="caution">
    <text evidence="3">The sequence shown here is derived from an EMBL/GenBank/DDBJ whole genome shotgun (WGS) entry which is preliminary data.</text>
</comment>
<dbReference type="PANTHER" id="PTHR47942">
    <property type="entry name" value="TETRATRICOPEPTIDE REPEAT (TPR)-LIKE SUPERFAMILY PROTEIN-RELATED"/>
    <property type="match status" value="1"/>
</dbReference>
<accession>A0A4V3WME4</accession>
<proteinExistence type="predicted"/>
<dbReference type="Gene3D" id="1.25.40.10">
    <property type="entry name" value="Tetratricopeptide repeat domain"/>
    <property type="match status" value="2"/>
</dbReference>
<evidence type="ECO:0008006" key="5">
    <source>
        <dbReference type="Google" id="ProtNLM"/>
    </source>
</evidence>
<reference evidence="3 4" key="1">
    <citation type="journal article" date="2018" name="Proc. Natl. Acad. Sci. U.S.A.">
        <title>Draft genome sequence of Camellia sinensis var. sinensis provides insights into the evolution of the tea genome and tea quality.</title>
        <authorList>
            <person name="Wei C."/>
            <person name="Yang H."/>
            <person name="Wang S."/>
            <person name="Zhao J."/>
            <person name="Liu C."/>
            <person name="Gao L."/>
            <person name="Xia E."/>
            <person name="Lu Y."/>
            <person name="Tai Y."/>
            <person name="She G."/>
            <person name="Sun J."/>
            <person name="Cao H."/>
            <person name="Tong W."/>
            <person name="Gao Q."/>
            <person name="Li Y."/>
            <person name="Deng W."/>
            <person name="Jiang X."/>
            <person name="Wang W."/>
            <person name="Chen Q."/>
            <person name="Zhang S."/>
            <person name="Li H."/>
            <person name="Wu J."/>
            <person name="Wang P."/>
            <person name="Li P."/>
            <person name="Shi C."/>
            <person name="Zheng F."/>
            <person name="Jian J."/>
            <person name="Huang B."/>
            <person name="Shan D."/>
            <person name="Shi M."/>
            <person name="Fang C."/>
            <person name="Yue Y."/>
            <person name="Li F."/>
            <person name="Li D."/>
            <person name="Wei S."/>
            <person name="Han B."/>
            <person name="Jiang C."/>
            <person name="Yin Y."/>
            <person name="Xia T."/>
            <person name="Zhang Z."/>
            <person name="Bennetzen J.L."/>
            <person name="Zhao S."/>
            <person name="Wan X."/>
        </authorList>
    </citation>
    <scope>NUCLEOTIDE SEQUENCE [LARGE SCALE GENOMIC DNA]</scope>
    <source>
        <strain evidence="4">cv. Shuchazao</strain>
        <tissue evidence="3">Leaf</tissue>
    </source>
</reference>
<dbReference type="NCBIfam" id="TIGR00756">
    <property type="entry name" value="PPR"/>
    <property type="match status" value="5"/>
</dbReference>
<gene>
    <name evidence="3" type="ORF">TEA_002214</name>
</gene>
<dbReference type="Pfam" id="PF01535">
    <property type="entry name" value="PPR"/>
    <property type="match status" value="1"/>
</dbReference>
<dbReference type="PANTHER" id="PTHR47942:SF16">
    <property type="entry name" value="PENTATRICOPEPTIDE REPEAT DOMAIN CONTAINING PROTEIN-RELATED"/>
    <property type="match status" value="1"/>
</dbReference>
<dbReference type="EMBL" id="SDRB02009439">
    <property type="protein sequence ID" value="THG08237.1"/>
    <property type="molecule type" value="Genomic_DNA"/>
</dbReference>
<protein>
    <recommendedName>
        <fullName evidence="5">Pentatricopeptide repeat-containing protein</fullName>
    </recommendedName>
</protein>
<evidence type="ECO:0000313" key="4">
    <source>
        <dbReference type="Proteomes" id="UP000306102"/>
    </source>
</evidence>
<dbReference type="InterPro" id="IPR051222">
    <property type="entry name" value="PPR/CCM1_RNA-binding"/>
</dbReference>
<dbReference type="Proteomes" id="UP000306102">
    <property type="component" value="Unassembled WGS sequence"/>
</dbReference>
<dbReference type="AlphaFoldDB" id="A0A4V3WME4"/>